<evidence type="ECO:0000256" key="15">
    <source>
        <dbReference type="SAM" id="MobiDB-lite"/>
    </source>
</evidence>
<sequence length="391" mass="42326">MTSALRETFTGLRDIKGGVLEDAETEYRPGTITLPLFFSKADFELEMIKRAVSHVGGEGTRRALGLLCAFVIAETVPSGTGTVAETLEALGFLLESLDTGAPLDATFADPNNKLAETIGKENVLEVVTGLLFTCALLTKYDVDKMAIYCQNKLERLATSQGIDELVNFNSNRGVLAKIGAVLRPGQKLTKAIYGIILINLSDPATAARAKALCAMRLSGTGMTMVGLFNQAAKNLGALPADLLEDLCMKSVVESARRIVRLMRIVAEAPGVAAKYGVMMSRMLGEGYFKSYGINENARITCILMNINDRYDEGTSGGLAGMKVSEPFRKLAREIARLLVLKYDGDGSTGEGASELIRRAETASRRPDPDEEEEEEEEDDDPSEPEDSDSFR</sequence>
<evidence type="ECO:0000256" key="8">
    <source>
        <dbReference type="ARBA" id="ARBA00023086"/>
    </source>
</evidence>
<keyword evidence="5 14" id="KW-0167">Capsid protein</keyword>
<keyword evidence="6 14" id="KW-0946">Virion</keyword>
<evidence type="ECO:0000256" key="7">
    <source>
        <dbReference type="ARBA" id="ARBA00022884"/>
    </source>
</evidence>
<reference evidence="16" key="1">
    <citation type="submission" date="2014-02" db="EMBL/GenBank/DDBJ databases">
        <title>Part of the biological characteristics of Infectious hematopoietic necrosis virus and morphological changes of its infection.</title>
        <authorList>
            <person name="Yu Z."/>
            <person name="Wang K."/>
            <person name="Geng Y."/>
            <person name="Wang J."/>
        </authorList>
    </citation>
    <scope>NUCLEOTIDE SEQUENCE</scope>
    <source>
        <strain evidence="16">LQN131107</strain>
    </source>
</reference>
<keyword evidence="7 14" id="KW-0694">RNA-binding</keyword>
<evidence type="ECO:0000256" key="6">
    <source>
        <dbReference type="ARBA" id="ARBA00022844"/>
    </source>
</evidence>
<evidence type="ECO:0000256" key="2">
    <source>
        <dbReference type="ARBA" id="ARBA00014389"/>
    </source>
</evidence>
<dbReference type="GO" id="GO:0019029">
    <property type="term" value="C:helical viral capsid"/>
    <property type="evidence" value="ECO:0007669"/>
    <property type="project" value="UniProtKB-UniRule"/>
</dbReference>
<keyword evidence="9 14" id="KW-1035">Host cytoplasm</keyword>
<dbReference type="Pfam" id="PF03216">
    <property type="entry name" value="Rhabdo_ncap_2"/>
    <property type="match status" value="1"/>
</dbReference>
<keyword evidence="3 14" id="KW-1139">Helical capsid protein</keyword>
<organism evidence="16">
    <name type="scientific">Infectious hematopoietic necrosis virus</name>
    <dbReference type="NCBI Taxonomy" id="11290"/>
    <lineage>
        <taxon>Viruses</taxon>
        <taxon>Riboviria</taxon>
        <taxon>Orthornavirae</taxon>
        <taxon>Negarnaviricota</taxon>
        <taxon>Haploviricotina</taxon>
        <taxon>Monjiviricetes</taxon>
        <taxon>Mononegavirales</taxon>
        <taxon>Rhabdoviridae</taxon>
        <taxon>Gammarhabdovirinae</taxon>
        <taxon>Novirhabdovirus</taxon>
        <taxon>Novirhabdovirus salmonid</taxon>
    </lineage>
</organism>
<evidence type="ECO:0000256" key="10">
    <source>
        <dbReference type="ARBA" id="ARBA00023274"/>
    </source>
</evidence>
<comment type="subunit">
    <text evidence="12 14">Homomultimerizes to form the nucleocapsid. Binds to viral genomic RNA.</text>
</comment>
<comment type="function">
    <text evidence="11">Encapsidates the genome, protecting it from nucleases. If expressed without protein P it binds non-specifically RNA and therefore can bind it's own mRNA. Interaction with protein P abolishes any non-specific RNA binding, and prevents phosphorylation. The soluble N-P complex encapsidates specifically the genomic RNA, with protein N protecting the genome like a pearl necklace. The encapsidated genomic RNA is termed the nucleocapsid (NC) and serves as template for viral transcription and replication. Protein N binds protein P in the NC through a different interaction, and can be phosphorylated. Subsequent viral replication is dependent on intracellular concentration of newly synthesized protein N. During replication, encapsidation by protein N is coupled to RNA synthesis and all replicative products are resistant to nucleases.</text>
</comment>
<proteinExistence type="inferred from homology"/>
<evidence type="ECO:0000313" key="16">
    <source>
        <dbReference type="EMBL" id="AHX59268.1"/>
    </source>
</evidence>
<name>A0A023RFC5_9RHAB</name>
<protein>
    <recommendedName>
        <fullName evidence="2 14">Nucleoprotein</fullName>
        <shortName evidence="14">NP</shortName>
        <shortName evidence="14">Protein N</shortName>
    </recommendedName>
    <alternativeName>
        <fullName evidence="13 14">Nucleocapsid protein</fullName>
    </alternativeName>
</protein>
<dbReference type="GO" id="GO:1990904">
    <property type="term" value="C:ribonucleoprotein complex"/>
    <property type="evidence" value="ECO:0007669"/>
    <property type="project" value="UniProtKB-UniRule"/>
</dbReference>
<comment type="function">
    <text evidence="14">Encapsidates the genome, protecting it from nucleases. The encapsidated genomic RNA is termed the nucleocapsid (NC) and serves as template for viral transcription and replication.</text>
</comment>
<comment type="similarity">
    <text evidence="1 14">Belongs to the novirhabdovirus nucleocapsid protein family.</text>
</comment>
<keyword evidence="4" id="KW-0597">Phosphoprotein</keyword>
<dbReference type="InterPro" id="IPR004902">
    <property type="entry name" value="Rhabdo_ncap_2"/>
</dbReference>
<dbReference type="GO" id="GO:0019013">
    <property type="term" value="C:viral nucleocapsid"/>
    <property type="evidence" value="ECO:0007669"/>
    <property type="project" value="UniProtKB-UniRule"/>
</dbReference>
<evidence type="ECO:0000256" key="5">
    <source>
        <dbReference type="ARBA" id="ARBA00022561"/>
    </source>
</evidence>
<evidence type="ECO:0000256" key="11">
    <source>
        <dbReference type="ARBA" id="ARBA00024952"/>
    </source>
</evidence>
<dbReference type="EMBL" id="KJ441078">
    <property type="protein sequence ID" value="AHX59268.1"/>
    <property type="molecule type" value="Viral_cRNA"/>
</dbReference>
<feature type="region of interest" description="Disordered" evidence="15">
    <location>
        <begin position="346"/>
        <end position="391"/>
    </location>
</feature>
<feature type="compositionally biased region" description="Acidic residues" evidence="15">
    <location>
        <begin position="368"/>
        <end position="391"/>
    </location>
</feature>
<feature type="compositionally biased region" description="Basic and acidic residues" evidence="15">
    <location>
        <begin position="355"/>
        <end position="367"/>
    </location>
</feature>
<comment type="subcellular location">
    <subcellularLocation>
        <location evidence="14">Virion</location>
    </subcellularLocation>
    <subcellularLocation>
        <location evidence="14">Host cytoplasm</location>
    </subcellularLocation>
</comment>
<dbReference type="GO" id="GO:0030430">
    <property type="term" value="C:host cell cytoplasm"/>
    <property type="evidence" value="ECO:0007669"/>
    <property type="project" value="UniProtKB-SubCell"/>
</dbReference>
<evidence type="ECO:0000256" key="4">
    <source>
        <dbReference type="ARBA" id="ARBA00022553"/>
    </source>
</evidence>
<keyword evidence="8 14" id="KW-0543">Viral nucleoprotein</keyword>
<evidence type="ECO:0000256" key="12">
    <source>
        <dbReference type="ARBA" id="ARBA00025952"/>
    </source>
</evidence>
<keyword evidence="10 14" id="KW-0687">Ribonucleoprotein</keyword>
<evidence type="ECO:0000256" key="14">
    <source>
        <dbReference type="RuleBase" id="RU369108"/>
    </source>
</evidence>
<evidence type="ECO:0000256" key="9">
    <source>
        <dbReference type="ARBA" id="ARBA00023200"/>
    </source>
</evidence>
<evidence type="ECO:0000256" key="3">
    <source>
        <dbReference type="ARBA" id="ARBA00022497"/>
    </source>
</evidence>
<accession>A0A023RFC5</accession>
<dbReference type="GO" id="GO:0003723">
    <property type="term" value="F:RNA binding"/>
    <property type="evidence" value="ECO:0007669"/>
    <property type="project" value="UniProtKB-UniRule"/>
</dbReference>
<evidence type="ECO:0000256" key="13">
    <source>
        <dbReference type="ARBA" id="ARBA00033344"/>
    </source>
</evidence>
<evidence type="ECO:0000256" key="1">
    <source>
        <dbReference type="ARBA" id="ARBA00005242"/>
    </source>
</evidence>